<feature type="region of interest" description="Disordered" evidence="1">
    <location>
        <begin position="1"/>
        <end position="24"/>
    </location>
</feature>
<organism evidence="2 3">
    <name type="scientific">Aristolochia fimbriata</name>
    <name type="common">White veined hardy Dutchman's pipe vine</name>
    <dbReference type="NCBI Taxonomy" id="158543"/>
    <lineage>
        <taxon>Eukaryota</taxon>
        <taxon>Viridiplantae</taxon>
        <taxon>Streptophyta</taxon>
        <taxon>Embryophyta</taxon>
        <taxon>Tracheophyta</taxon>
        <taxon>Spermatophyta</taxon>
        <taxon>Magnoliopsida</taxon>
        <taxon>Magnoliidae</taxon>
        <taxon>Piperales</taxon>
        <taxon>Aristolochiaceae</taxon>
        <taxon>Aristolochia</taxon>
    </lineage>
</organism>
<dbReference type="Proteomes" id="UP000825729">
    <property type="component" value="Unassembled WGS sequence"/>
</dbReference>
<reference evidence="2 3" key="1">
    <citation type="submission" date="2021-07" db="EMBL/GenBank/DDBJ databases">
        <title>The Aristolochia fimbriata genome: insights into angiosperm evolution, floral development and chemical biosynthesis.</title>
        <authorList>
            <person name="Jiao Y."/>
        </authorList>
    </citation>
    <scope>NUCLEOTIDE SEQUENCE [LARGE SCALE GENOMIC DNA]</scope>
    <source>
        <strain evidence="2">IBCAS-2021</strain>
        <tissue evidence="2">Leaf</tissue>
    </source>
</reference>
<evidence type="ECO:0000313" key="2">
    <source>
        <dbReference type="EMBL" id="KAG9458624.1"/>
    </source>
</evidence>
<protein>
    <submittedName>
        <fullName evidence="2">Uncharacterized protein</fullName>
    </submittedName>
</protein>
<sequence length="220" mass="27116">MEEEKKKKDESWRKRRKRKMGDGGRVEKKYVRWWNKRKRMMGGGGREKKDIWEMEEEKKKKYGRWRKRRKRNYNSNNFCSFYYRRQSIAKKWYLKGLLQHFSSDLYNSVTLWQGEKKHYINEVSTVLAVLWELLTSCMPFEGFSTLQAAYAGAFKTLISNFKAEPQDYAAHLLFSSFYNRRQSIVEKWHLKRRFQHFPSGKVQIFWRNYGRWFSLFFFWL</sequence>
<accession>A0AAV7FCA2</accession>
<evidence type="ECO:0000256" key="1">
    <source>
        <dbReference type="SAM" id="MobiDB-lite"/>
    </source>
</evidence>
<evidence type="ECO:0000313" key="3">
    <source>
        <dbReference type="Proteomes" id="UP000825729"/>
    </source>
</evidence>
<gene>
    <name evidence="2" type="ORF">H6P81_003132</name>
</gene>
<comment type="caution">
    <text evidence="2">The sequence shown here is derived from an EMBL/GenBank/DDBJ whole genome shotgun (WGS) entry which is preliminary data.</text>
</comment>
<dbReference type="AlphaFoldDB" id="A0AAV7FCA2"/>
<keyword evidence="3" id="KW-1185">Reference proteome</keyword>
<feature type="compositionally biased region" description="Basic and acidic residues" evidence="1">
    <location>
        <begin position="1"/>
        <end position="12"/>
    </location>
</feature>
<name>A0AAV7FCA2_ARIFI</name>
<proteinExistence type="predicted"/>
<dbReference type="EMBL" id="JAINDJ010000002">
    <property type="protein sequence ID" value="KAG9458624.1"/>
    <property type="molecule type" value="Genomic_DNA"/>
</dbReference>